<evidence type="ECO:0000256" key="3">
    <source>
        <dbReference type="ARBA" id="ARBA00022989"/>
    </source>
</evidence>
<comment type="subcellular location">
    <subcellularLocation>
        <location evidence="1">Membrane</location>
        <topology evidence="1">Multi-pass membrane protein</topology>
    </subcellularLocation>
</comment>
<dbReference type="Pfam" id="PF00083">
    <property type="entry name" value="Sugar_tr"/>
    <property type="match status" value="1"/>
</dbReference>
<evidence type="ECO:0000313" key="10">
    <source>
        <dbReference type="Proteomes" id="UP001632038"/>
    </source>
</evidence>
<protein>
    <submittedName>
        <fullName evidence="9">Organic cation/carnitine transporter 3</fullName>
    </submittedName>
</protein>
<dbReference type="SUPFAM" id="SSF103473">
    <property type="entry name" value="MFS general substrate transporter"/>
    <property type="match status" value="1"/>
</dbReference>
<dbReference type="Gene3D" id="1.20.1250.20">
    <property type="entry name" value="MFS general substrate transporter like domains"/>
    <property type="match status" value="1"/>
</dbReference>
<feature type="transmembrane region" description="Helical" evidence="8">
    <location>
        <begin position="120"/>
        <end position="141"/>
    </location>
</feature>
<evidence type="ECO:0000256" key="8">
    <source>
        <dbReference type="SAM" id="Phobius"/>
    </source>
</evidence>
<accession>A0ABD3EC98</accession>
<evidence type="ECO:0000256" key="5">
    <source>
        <dbReference type="ARBA" id="ARBA00044504"/>
    </source>
</evidence>
<dbReference type="Proteomes" id="UP001632038">
    <property type="component" value="Unassembled WGS sequence"/>
</dbReference>
<dbReference type="AlphaFoldDB" id="A0ABD3EC98"/>
<evidence type="ECO:0000256" key="6">
    <source>
        <dbReference type="ARBA" id="ARBA00049011"/>
    </source>
</evidence>
<dbReference type="EMBL" id="JAVIJP010000006">
    <property type="protein sequence ID" value="KAL3651902.1"/>
    <property type="molecule type" value="Genomic_DNA"/>
</dbReference>
<comment type="similarity">
    <text evidence="5">Belongs to the major facilitator superfamily. Phosphate:H(+) symporter (TC 2.A.1.9) family.</text>
</comment>
<proteinExistence type="inferred from homology"/>
<keyword evidence="2 8" id="KW-0812">Transmembrane</keyword>
<organism evidence="9 10">
    <name type="scientific">Castilleja foliolosa</name>
    <dbReference type="NCBI Taxonomy" id="1961234"/>
    <lineage>
        <taxon>Eukaryota</taxon>
        <taxon>Viridiplantae</taxon>
        <taxon>Streptophyta</taxon>
        <taxon>Embryophyta</taxon>
        <taxon>Tracheophyta</taxon>
        <taxon>Spermatophyta</taxon>
        <taxon>Magnoliopsida</taxon>
        <taxon>eudicotyledons</taxon>
        <taxon>Gunneridae</taxon>
        <taxon>Pentapetalae</taxon>
        <taxon>asterids</taxon>
        <taxon>lamiids</taxon>
        <taxon>Lamiales</taxon>
        <taxon>Orobanchaceae</taxon>
        <taxon>Pedicularideae</taxon>
        <taxon>Castillejinae</taxon>
        <taxon>Castilleja</taxon>
    </lineage>
</organism>
<evidence type="ECO:0000256" key="1">
    <source>
        <dbReference type="ARBA" id="ARBA00004141"/>
    </source>
</evidence>
<evidence type="ECO:0000256" key="7">
    <source>
        <dbReference type="SAM" id="MobiDB-lite"/>
    </source>
</evidence>
<feature type="transmembrane region" description="Helical" evidence="8">
    <location>
        <begin position="213"/>
        <end position="231"/>
    </location>
</feature>
<evidence type="ECO:0000256" key="4">
    <source>
        <dbReference type="ARBA" id="ARBA00023136"/>
    </source>
</evidence>
<name>A0ABD3EC98_9LAMI</name>
<evidence type="ECO:0000256" key="2">
    <source>
        <dbReference type="ARBA" id="ARBA00022692"/>
    </source>
</evidence>
<dbReference type="InterPro" id="IPR005828">
    <property type="entry name" value="MFS_sugar_transport-like"/>
</dbReference>
<comment type="catalytic activity">
    <reaction evidence="6">
        <text>phosphate(in) + H(+)(in) = phosphate(out) + H(+)(out)</text>
        <dbReference type="Rhea" id="RHEA:29939"/>
        <dbReference type="ChEBI" id="CHEBI:15378"/>
        <dbReference type="ChEBI" id="CHEBI:43474"/>
    </reaction>
    <physiologicalReaction direction="right-to-left" evidence="6">
        <dbReference type="Rhea" id="RHEA:29941"/>
    </physiologicalReaction>
</comment>
<comment type="caution">
    <text evidence="9">The sequence shown here is derived from an EMBL/GenBank/DDBJ whole genome shotgun (WGS) entry which is preliminary data.</text>
</comment>
<gene>
    <name evidence="9" type="primary">OCT3_1</name>
    <name evidence="9" type="ORF">CASFOL_004904</name>
</gene>
<dbReference type="PANTHER" id="PTHR24064">
    <property type="entry name" value="SOLUTE CARRIER FAMILY 22 MEMBER"/>
    <property type="match status" value="1"/>
</dbReference>
<keyword evidence="10" id="KW-1185">Reference proteome</keyword>
<keyword evidence="3 8" id="KW-1133">Transmembrane helix</keyword>
<feature type="transmembrane region" description="Helical" evidence="8">
    <location>
        <begin position="153"/>
        <end position="170"/>
    </location>
</feature>
<evidence type="ECO:0000313" key="9">
    <source>
        <dbReference type="EMBL" id="KAL3651902.1"/>
    </source>
</evidence>
<sequence length="329" mass="36570">MTDPNPLLYRTRSPEPDHPPPPKKIRPSLDDTIEQCIGNIGWPQIFQATLVSFAWFFDAQQTFISVFTDAEPKWSCTHNNSTSCTSTTNPCQLPDNSWSWDSPSSTSIISEWSLQCAGSVITGLPASVFLFGCLIGGFALATLADSSMGRKNLLVFSSLIMSTTGVLTAFSPDFWIYVGLRFVSGFGRATIGTCALVLSTYHRFLFERLFMETDIYMDLCSFPFLLFISFFPCPRVAEMAFHQGTERGICRYVEKHSRADESGRADTEFLRAVYRLGREVFGGNRYFIGGEDLGGERVGIAAASGGEGCRIWDRNDLLRDAVRIGQLID</sequence>
<keyword evidence="4 8" id="KW-0472">Membrane</keyword>
<dbReference type="InterPro" id="IPR036259">
    <property type="entry name" value="MFS_trans_sf"/>
</dbReference>
<reference evidence="10" key="1">
    <citation type="journal article" date="2024" name="IScience">
        <title>Strigolactones Initiate the Formation of Haustorium-like Structures in Castilleja.</title>
        <authorList>
            <person name="Buerger M."/>
            <person name="Peterson D."/>
            <person name="Chory J."/>
        </authorList>
    </citation>
    <scope>NUCLEOTIDE SEQUENCE [LARGE SCALE GENOMIC DNA]</scope>
</reference>
<feature type="region of interest" description="Disordered" evidence="7">
    <location>
        <begin position="1"/>
        <end position="27"/>
    </location>
</feature>
<dbReference type="GO" id="GO:0016020">
    <property type="term" value="C:membrane"/>
    <property type="evidence" value="ECO:0007669"/>
    <property type="project" value="UniProtKB-SubCell"/>
</dbReference>